<proteinExistence type="predicted"/>
<evidence type="ECO:0000313" key="2">
    <source>
        <dbReference type="EMBL" id="KFO32860.1"/>
    </source>
</evidence>
<feature type="region of interest" description="Disordered" evidence="1">
    <location>
        <begin position="59"/>
        <end position="79"/>
    </location>
</feature>
<dbReference type="PANTHER" id="PTHR14788">
    <property type="entry name" value="TRANSMEMBRANE PROTEIN 156"/>
    <property type="match status" value="1"/>
</dbReference>
<dbReference type="EMBL" id="KN122111">
    <property type="protein sequence ID" value="KFO32860.1"/>
    <property type="molecule type" value="Genomic_DNA"/>
</dbReference>
<keyword evidence="2" id="KW-0812">Transmembrane</keyword>
<keyword evidence="3" id="KW-1185">Reference proteome</keyword>
<reference evidence="2 3" key="1">
    <citation type="submission" date="2013-11" db="EMBL/GenBank/DDBJ databases">
        <title>The Damaraland mole rat (Fukomys damarensis) genome and evolution of African mole rats.</title>
        <authorList>
            <person name="Gladyshev V.N."/>
            <person name="Fang X."/>
        </authorList>
    </citation>
    <scope>NUCLEOTIDE SEQUENCE [LARGE SCALE GENOMIC DNA]</scope>
    <source>
        <tissue evidence="2">Liver</tissue>
    </source>
</reference>
<keyword evidence="2" id="KW-0472">Membrane</keyword>
<dbReference type="STRING" id="885580.ENSFDAP00000022456"/>
<dbReference type="Proteomes" id="UP000028990">
    <property type="component" value="Unassembled WGS sequence"/>
</dbReference>
<sequence>MCSLCLVCESKGNVDFISQKQASKVLIMRRSMGRKAKDFFSPCQHFNFSVTAGVDQLEESNTTRSLRGHPRKPATVEEEPPKENFLNETCRITEYPNNCSHVSLLLEMDIKNHKDTTASVHLRGSNSEKLRALNVRVIPGEFCGAQTEHSSGNSKAAPVHYKVNSRSELI</sequence>
<dbReference type="Pfam" id="PF15106">
    <property type="entry name" value="TMEM156"/>
    <property type="match status" value="1"/>
</dbReference>
<protein>
    <submittedName>
        <fullName evidence="2">Transmembrane protein 156</fullName>
    </submittedName>
</protein>
<gene>
    <name evidence="2" type="ORF">H920_05719</name>
</gene>
<accession>A0A091DRF8</accession>
<dbReference type="AlphaFoldDB" id="A0A091DRF8"/>
<dbReference type="InterPro" id="IPR029374">
    <property type="entry name" value="TMEM156"/>
</dbReference>
<dbReference type="PANTHER" id="PTHR14788:SF5">
    <property type="entry name" value="TRANSMEMBRANE PROTEIN 156"/>
    <property type="match status" value="1"/>
</dbReference>
<evidence type="ECO:0000256" key="1">
    <source>
        <dbReference type="SAM" id="MobiDB-lite"/>
    </source>
</evidence>
<name>A0A091DRF8_FUKDA</name>
<evidence type="ECO:0000313" key="3">
    <source>
        <dbReference type="Proteomes" id="UP000028990"/>
    </source>
</evidence>
<organism evidence="2 3">
    <name type="scientific">Fukomys damarensis</name>
    <name type="common">Damaraland mole rat</name>
    <name type="synonym">Cryptomys damarensis</name>
    <dbReference type="NCBI Taxonomy" id="885580"/>
    <lineage>
        <taxon>Eukaryota</taxon>
        <taxon>Metazoa</taxon>
        <taxon>Chordata</taxon>
        <taxon>Craniata</taxon>
        <taxon>Vertebrata</taxon>
        <taxon>Euteleostomi</taxon>
        <taxon>Mammalia</taxon>
        <taxon>Eutheria</taxon>
        <taxon>Euarchontoglires</taxon>
        <taxon>Glires</taxon>
        <taxon>Rodentia</taxon>
        <taxon>Hystricomorpha</taxon>
        <taxon>Bathyergidae</taxon>
        <taxon>Fukomys</taxon>
    </lineage>
</organism>
<feature type="region of interest" description="Disordered" evidence="1">
    <location>
        <begin position="147"/>
        <end position="170"/>
    </location>
</feature>